<dbReference type="AlphaFoldDB" id="A0A2T4YZX7"/>
<gene>
    <name evidence="1" type="ORF">C8P69_10748</name>
</gene>
<dbReference type="InterPro" id="IPR010775">
    <property type="entry name" value="DUF1365"/>
</dbReference>
<evidence type="ECO:0000313" key="1">
    <source>
        <dbReference type="EMBL" id="PTM52771.1"/>
    </source>
</evidence>
<dbReference type="RefSeq" id="WP_245902076.1">
    <property type="nucleotide sequence ID" value="NZ_PZZL01000007.1"/>
</dbReference>
<dbReference type="PANTHER" id="PTHR33973:SF4">
    <property type="entry name" value="OS07G0153300 PROTEIN"/>
    <property type="match status" value="1"/>
</dbReference>
<protein>
    <recommendedName>
        <fullName evidence="3">DUF1365 family protein</fullName>
    </recommendedName>
</protein>
<dbReference type="PANTHER" id="PTHR33973">
    <property type="entry name" value="OS07G0153300 PROTEIN"/>
    <property type="match status" value="1"/>
</dbReference>
<keyword evidence="2" id="KW-1185">Reference proteome</keyword>
<evidence type="ECO:0008006" key="3">
    <source>
        <dbReference type="Google" id="ProtNLM"/>
    </source>
</evidence>
<name>A0A2T4YZX7_9HYPH</name>
<accession>A0A2T4YZX7</accession>
<dbReference type="Pfam" id="PF07103">
    <property type="entry name" value="DUF1365"/>
    <property type="match status" value="1"/>
</dbReference>
<proteinExistence type="predicted"/>
<organism evidence="1 2">
    <name type="scientific">Phreatobacter oligotrophus</name>
    <dbReference type="NCBI Taxonomy" id="1122261"/>
    <lineage>
        <taxon>Bacteria</taxon>
        <taxon>Pseudomonadati</taxon>
        <taxon>Pseudomonadota</taxon>
        <taxon>Alphaproteobacteria</taxon>
        <taxon>Hyphomicrobiales</taxon>
        <taxon>Phreatobacteraceae</taxon>
        <taxon>Phreatobacter</taxon>
    </lineage>
</organism>
<dbReference type="Proteomes" id="UP000241808">
    <property type="component" value="Unassembled WGS sequence"/>
</dbReference>
<sequence length="259" mass="28813">MSTGASALYVGRVMHRRTRPRPHALAYRVFWVLLDLDEIDALDARLRLFSRDRANVFSFRTADYGDRSGRPLRPQIEERLAAAGIDTSGGPIRLLTMPRILGYAFNPLSVFFCHRVDGSLAATIYEVHNTFGEIHSYLIPAEGASRPIVQDSAKAFHVSPFLTRDMSYRFRLQPPGDDVAVHIAAKDSAGPMVYASLSGERRPLTDRNLLKLLVTHPLLTLRVTLAIHWHALLLVAKRIPLIRHPGPAAADVTVGRQAP</sequence>
<dbReference type="EMBL" id="PZZL01000007">
    <property type="protein sequence ID" value="PTM52771.1"/>
    <property type="molecule type" value="Genomic_DNA"/>
</dbReference>
<comment type="caution">
    <text evidence="1">The sequence shown here is derived from an EMBL/GenBank/DDBJ whole genome shotgun (WGS) entry which is preliminary data.</text>
</comment>
<evidence type="ECO:0000313" key="2">
    <source>
        <dbReference type="Proteomes" id="UP000241808"/>
    </source>
</evidence>
<reference evidence="1 2" key="1">
    <citation type="submission" date="2018-04" db="EMBL/GenBank/DDBJ databases">
        <title>Genomic Encyclopedia of Archaeal and Bacterial Type Strains, Phase II (KMG-II): from individual species to whole genera.</title>
        <authorList>
            <person name="Goeker M."/>
        </authorList>
    </citation>
    <scope>NUCLEOTIDE SEQUENCE [LARGE SCALE GENOMIC DNA]</scope>
    <source>
        <strain evidence="1 2">DSM 25521</strain>
    </source>
</reference>